<dbReference type="Pfam" id="PF04248">
    <property type="entry name" value="NTP_transf_9"/>
    <property type="match status" value="1"/>
</dbReference>
<dbReference type="Proteomes" id="UP000018001">
    <property type="component" value="Unassembled WGS sequence"/>
</dbReference>
<gene>
    <name evidence="2" type="ORF">PVAR5_4407</name>
</gene>
<evidence type="ECO:0000313" key="3">
    <source>
        <dbReference type="Proteomes" id="UP000018001"/>
    </source>
</evidence>
<dbReference type="OrthoDB" id="18996at2759"/>
<dbReference type="HOGENOM" id="CLU_126578_1_2_1"/>
<dbReference type="PANTHER" id="PTHR34310">
    <property type="entry name" value="DUF427 DOMAIN PROTEIN (AFU_ORTHOLOGUE AFUA_3G02220)"/>
    <property type="match status" value="1"/>
</dbReference>
<evidence type="ECO:0000259" key="1">
    <source>
        <dbReference type="Pfam" id="PF04248"/>
    </source>
</evidence>
<organism evidence="2 3">
    <name type="scientific">Byssochlamys spectabilis (strain No. 5 / NBRC 109023)</name>
    <name type="common">Paecilomyces variotii</name>
    <dbReference type="NCBI Taxonomy" id="1356009"/>
    <lineage>
        <taxon>Eukaryota</taxon>
        <taxon>Fungi</taxon>
        <taxon>Dikarya</taxon>
        <taxon>Ascomycota</taxon>
        <taxon>Pezizomycotina</taxon>
        <taxon>Eurotiomycetes</taxon>
        <taxon>Eurotiomycetidae</taxon>
        <taxon>Eurotiales</taxon>
        <taxon>Thermoascaceae</taxon>
        <taxon>Paecilomyces</taxon>
    </lineage>
</organism>
<protein>
    <submittedName>
        <fullName evidence="2">DUF427 domain protein</fullName>
    </submittedName>
</protein>
<keyword evidence="3" id="KW-1185">Reference proteome</keyword>
<sequence>MPRATAKVGDTVVADTDAWETVEGNVYFPPSSINKSFFSKTDTSTHCPWKGDASYYTVAVGDKVLPDAAWYYPEPMDAAKNIKDHIAFYKNRVEVNVE</sequence>
<dbReference type="InterPro" id="IPR038694">
    <property type="entry name" value="DUF427_sf"/>
</dbReference>
<proteinExistence type="predicted"/>
<dbReference type="EMBL" id="BAUL01000137">
    <property type="protein sequence ID" value="GAD95761.1"/>
    <property type="molecule type" value="Genomic_DNA"/>
</dbReference>
<dbReference type="InParanoid" id="V5G182"/>
<dbReference type="Gene3D" id="2.170.150.40">
    <property type="entry name" value="Domain of unknown function (DUF427)"/>
    <property type="match status" value="1"/>
</dbReference>
<dbReference type="AlphaFoldDB" id="V5G182"/>
<feature type="domain" description="DUF427" evidence="1">
    <location>
        <begin position="5"/>
        <end position="90"/>
    </location>
</feature>
<accession>V5G182</accession>
<name>V5G182_BYSSN</name>
<dbReference type="PANTHER" id="PTHR34310:SF5">
    <property type="entry name" value="DUF427 DOMAIN PROTEIN (AFU_ORTHOLOGUE AFUA_3G02220)"/>
    <property type="match status" value="1"/>
</dbReference>
<dbReference type="InterPro" id="IPR007361">
    <property type="entry name" value="DUF427"/>
</dbReference>
<reference evidence="3" key="1">
    <citation type="journal article" date="2014" name="Genome Announc.">
        <title>Draft genome sequence of the formaldehyde-resistant fungus Byssochlamys spectabilis No. 5 (anamorph Paecilomyces variotii No. 5) (NBRC109023).</title>
        <authorList>
            <person name="Oka T."/>
            <person name="Ekino K."/>
            <person name="Fukuda K."/>
            <person name="Nomura Y."/>
        </authorList>
    </citation>
    <scope>NUCLEOTIDE SEQUENCE [LARGE SCALE GENOMIC DNA]</scope>
    <source>
        <strain evidence="3">No. 5 / NBRC 109023</strain>
    </source>
</reference>
<evidence type="ECO:0000313" key="2">
    <source>
        <dbReference type="EMBL" id="GAD95761.1"/>
    </source>
</evidence>
<dbReference type="eggNOG" id="ENOG502S4NZ">
    <property type="taxonomic scope" value="Eukaryota"/>
</dbReference>
<comment type="caution">
    <text evidence="2">The sequence shown here is derived from an EMBL/GenBank/DDBJ whole genome shotgun (WGS) entry which is preliminary data.</text>
</comment>